<dbReference type="AlphaFoldDB" id="A0AAX6GZE0"/>
<feature type="compositionally biased region" description="Low complexity" evidence="1">
    <location>
        <begin position="137"/>
        <end position="147"/>
    </location>
</feature>
<name>A0AAX6GZE0_IRIPA</name>
<proteinExistence type="predicted"/>
<dbReference type="PANTHER" id="PTHR13621:SF2">
    <property type="entry name" value="PROLINE-RICH PROTEIN PRCC"/>
    <property type="match status" value="1"/>
</dbReference>
<sequence length="396" mass="43292">MDSLLANYASSDEEEEAEALAKSSSNKPKPSFFSTLPPPKTSSSSSTFSSLPPPKSQHHREQPPPLPKSATSKPQSSLFSHLPPPKSQPLSKDQTPNPKRVVQFTLPFDPSLLKSNHPDDDDDDGIGRKQPIIEDNSSSSFSKALSSMLPAPKNSLCLAPKKTHVPNPEKIETKQERADLEHERSRIGGQGGSHGGGDRAAQFETHLSNPGTITEDQERSNFEGYESHHDANWVAQPETQNQEWSQFGDHCGYPVEDYGSYGGSSYEGGGGDYVGNWNDGSSAGATTGIVAPDVPELGRIAGKRGRNEIPTEMLEVKQDELMKNRPRADQAKLTGIAFGPAYQPVSTSKGKPSKLHKRKHQIGSLFFDMKQKEMELAERRAKGFLTKAETQAKYGW</sequence>
<reference evidence="2" key="2">
    <citation type="submission" date="2023-04" db="EMBL/GenBank/DDBJ databases">
        <authorList>
            <person name="Bruccoleri R.E."/>
            <person name="Oakeley E.J."/>
            <person name="Faust A.-M."/>
            <person name="Dessus-Babus S."/>
            <person name="Altorfer M."/>
            <person name="Burckhardt D."/>
            <person name="Oertli M."/>
            <person name="Naumann U."/>
            <person name="Petersen F."/>
            <person name="Wong J."/>
        </authorList>
    </citation>
    <scope>NUCLEOTIDE SEQUENCE</scope>
    <source>
        <strain evidence="2">GSM-AAB239-AS_SAM_17_03QT</strain>
        <tissue evidence="2">Leaf</tissue>
    </source>
</reference>
<dbReference type="Proteomes" id="UP001140949">
    <property type="component" value="Unassembled WGS sequence"/>
</dbReference>
<feature type="compositionally biased region" description="Polar residues" evidence="1">
    <location>
        <begin position="88"/>
        <end position="97"/>
    </location>
</feature>
<dbReference type="GO" id="GO:0005634">
    <property type="term" value="C:nucleus"/>
    <property type="evidence" value="ECO:0007669"/>
    <property type="project" value="TreeGrafter"/>
</dbReference>
<comment type="caution">
    <text evidence="2">The sequence shown here is derived from an EMBL/GenBank/DDBJ whole genome shotgun (WGS) entry which is preliminary data.</text>
</comment>
<feature type="compositionally biased region" description="Low complexity" evidence="1">
    <location>
        <begin position="20"/>
        <end position="50"/>
    </location>
</feature>
<protein>
    <submittedName>
        <fullName evidence="2">Proline-rich protein PRCC</fullName>
    </submittedName>
</protein>
<evidence type="ECO:0000313" key="2">
    <source>
        <dbReference type="EMBL" id="KAJ6834129.1"/>
    </source>
</evidence>
<evidence type="ECO:0000313" key="3">
    <source>
        <dbReference type="Proteomes" id="UP001140949"/>
    </source>
</evidence>
<feature type="compositionally biased region" description="Polar residues" evidence="1">
    <location>
        <begin position="69"/>
        <end position="79"/>
    </location>
</feature>
<feature type="compositionally biased region" description="Low complexity" evidence="1">
    <location>
        <begin position="1"/>
        <end position="10"/>
    </location>
</feature>
<feature type="compositionally biased region" description="Basic and acidic residues" evidence="1">
    <location>
        <begin position="167"/>
        <end position="186"/>
    </location>
</feature>
<reference evidence="2" key="1">
    <citation type="journal article" date="2023" name="GigaByte">
        <title>Genome assembly of the bearded iris, Iris pallida Lam.</title>
        <authorList>
            <person name="Bruccoleri R.E."/>
            <person name="Oakeley E.J."/>
            <person name="Faust A.M.E."/>
            <person name="Altorfer M."/>
            <person name="Dessus-Babus S."/>
            <person name="Burckhardt D."/>
            <person name="Oertli M."/>
            <person name="Naumann U."/>
            <person name="Petersen F."/>
            <person name="Wong J."/>
        </authorList>
    </citation>
    <scope>NUCLEOTIDE SEQUENCE</scope>
    <source>
        <strain evidence="2">GSM-AAB239-AS_SAM_17_03QT</strain>
    </source>
</reference>
<dbReference type="PANTHER" id="PTHR13621">
    <property type="entry name" value="PROLINE-RICH PROTEIN PRCC"/>
    <property type="match status" value="1"/>
</dbReference>
<accession>A0AAX6GZE0</accession>
<evidence type="ECO:0000256" key="1">
    <source>
        <dbReference type="SAM" id="MobiDB-lite"/>
    </source>
</evidence>
<gene>
    <name evidence="2" type="ORF">M6B38_335800</name>
</gene>
<dbReference type="Pfam" id="PF10253">
    <property type="entry name" value="PRCC"/>
    <property type="match status" value="1"/>
</dbReference>
<feature type="region of interest" description="Disordered" evidence="1">
    <location>
        <begin position="1"/>
        <end position="203"/>
    </location>
</feature>
<organism evidence="2 3">
    <name type="scientific">Iris pallida</name>
    <name type="common">Sweet iris</name>
    <dbReference type="NCBI Taxonomy" id="29817"/>
    <lineage>
        <taxon>Eukaryota</taxon>
        <taxon>Viridiplantae</taxon>
        <taxon>Streptophyta</taxon>
        <taxon>Embryophyta</taxon>
        <taxon>Tracheophyta</taxon>
        <taxon>Spermatophyta</taxon>
        <taxon>Magnoliopsida</taxon>
        <taxon>Liliopsida</taxon>
        <taxon>Asparagales</taxon>
        <taxon>Iridaceae</taxon>
        <taxon>Iridoideae</taxon>
        <taxon>Irideae</taxon>
        <taxon>Iris</taxon>
    </lineage>
</organism>
<dbReference type="EMBL" id="JANAVB010014600">
    <property type="protein sequence ID" value="KAJ6834129.1"/>
    <property type="molecule type" value="Genomic_DNA"/>
</dbReference>
<keyword evidence="3" id="KW-1185">Reference proteome</keyword>
<dbReference type="InterPro" id="IPR018800">
    <property type="entry name" value="PRCC"/>
</dbReference>